<feature type="transmembrane region" description="Helical" evidence="1">
    <location>
        <begin position="143"/>
        <end position="163"/>
    </location>
</feature>
<evidence type="ECO:0000256" key="1">
    <source>
        <dbReference type="SAM" id="Phobius"/>
    </source>
</evidence>
<feature type="transmembrane region" description="Helical" evidence="1">
    <location>
        <begin position="60"/>
        <end position="81"/>
    </location>
</feature>
<protein>
    <recommendedName>
        <fullName evidence="4">Integral membrane plasmid transfer protein</fullName>
    </recommendedName>
</protein>
<organism evidence="2 3">
    <name type="scientific">Actinomadura fulvescens</name>
    <dbReference type="NCBI Taxonomy" id="46160"/>
    <lineage>
        <taxon>Bacteria</taxon>
        <taxon>Bacillati</taxon>
        <taxon>Actinomycetota</taxon>
        <taxon>Actinomycetes</taxon>
        <taxon>Streptosporangiales</taxon>
        <taxon>Thermomonosporaceae</taxon>
        <taxon>Actinomadura</taxon>
    </lineage>
</organism>
<evidence type="ECO:0000313" key="2">
    <source>
        <dbReference type="EMBL" id="GAA2590800.1"/>
    </source>
</evidence>
<keyword evidence="1" id="KW-0812">Transmembrane</keyword>
<keyword evidence="1" id="KW-1133">Transmembrane helix</keyword>
<feature type="transmembrane region" description="Helical" evidence="1">
    <location>
        <begin position="36"/>
        <end position="54"/>
    </location>
</feature>
<keyword evidence="3" id="KW-1185">Reference proteome</keyword>
<name>A0ABN3PKF1_9ACTN</name>
<reference evidence="2 3" key="1">
    <citation type="journal article" date="2019" name="Int. J. Syst. Evol. Microbiol.">
        <title>The Global Catalogue of Microorganisms (GCM) 10K type strain sequencing project: providing services to taxonomists for standard genome sequencing and annotation.</title>
        <authorList>
            <consortium name="The Broad Institute Genomics Platform"/>
            <consortium name="The Broad Institute Genome Sequencing Center for Infectious Disease"/>
            <person name="Wu L."/>
            <person name="Ma J."/>
        </authorList>
    </citation>
    <scope>NUCLEOTIDE SEQUENCE [LARGE SCALE GENOMIC DNA]</scope>
    <source>
        <strain evidence="2 3">JCM 6833</strain>
    </source>
</reference>
<sequence length="164" mass="17206">MVTRTSPVGPPRGDDAPDELLRQACALVRLCGQDGLIAAVLLALVLAGVAAQLAAVRPGVVQLVLLGVLAVAYTVSAGFVVRSRMTLVAALSTARGNTGSPLDPAVPWRPFALDAALDVRVRDGELRRLLAAAHRCSELSWRAVVWGMVTAVAFIVWTMAMVAL</sequence>
<gene>
    <name evidence="2" type="ORF">GCM10010411_24680</name>
</gene>
<dbReference type="Proteomes" id="UP001501509">
    <property type="component" value="Unassembled WGS sequence"/>
</dbReference>
<evidence type="ECO:0000313" key="3">
    <source>
        <dbReference type="Proteomes" id="UP001501509"/>
    </source>
</evidence>
<keyword evidence="1" id="KW-0472">Membrane</keyword>
<evidence type="ECO:0008006" key="4">
    <source>
        <dbReference type="Google" id="ProtNLM"/>
    </source>
</evidence>
<proteinExistence type="predicted"/>
<comment type="caution">
    <text evidence="2">The sequence shown here is derived from an EMBL/GenBank/DDBJ whole genome shotgun (WGS) entry which is preliminary data.</text>
</comment>
<dbReference type="EMBL" id="BAAATD010000003">
    <property type="protein sequence ID" value="GAA2590800.1"/>
    <property type="molecule type" value="Genomic_DNA"/>
</dbReference>
<accession>A0ABN3PKF1</accession>